<reference evidence="1 2" key="1">
    <citation type="submission" date="2021-02" db="EMBL/GenBank/DDBJ databases">
        <title>Variation within the Batrachochytrium salamandrivorans European outbreak.</title>
        <authorList>
            <person name="Kelly M."/>
            <person name="Pasmans F."/>
            <person name="Shea T.P."/>
            <person name="Munoz J.F."/>
            <person name="Carranza S."/>
            <person name="Cuomo C.A."/>
            <person name="Martel A."/>
        </authorList>
    </citation>
    <scope>NUCLEOTIDE SEQUENCE [LARGE SCALE GENOMIC DNA]</scope>
    <source>
        <strain evidence="1 2">AMFP18/2</strain>
    </source>
</reference>
<dbReference type="EMBL" id="JAFCIX010000286">
    <property type="protein sequence ID" value="KAH6595690.1"/>
    <property type="molecule type" value="Genomic_DNA"/>
</dbReference>
<accession>A0ABQ8FC49</accession>
<gene>
    <name evidence="1" type="ORF">BASA50_005664</name>
</gene>
<evidence type="ECO:0000313" key="2">
    <source>
        <dbReference type="Proteomes" id="UP001648503"/>
    </source>
</evidence>
<name>A0ABQ8FC49_9FUNG</name>
<evidence type="ECO:0000313" key="1">
    <source>
        <dbReference type="EMBL" id="KAH6595690.1"/>
    </source>
</evidence>
<feature type="non-terminal residue" evidence="1">
    <location>
        <position position="131"/>
    </location>
</feature>
<protein>
    <submittedName>
        <fullName evidence="1">Uncharacterized protein</fullName>
    </submittedName>
</protein>
<keyword evidence="2" id="KW-1185">Reference proteome</keyword>
<sequence>MQFGLLQLRAMEFSRRSSAIPRPDCKTCFLNGDTMALASTYSKSRPISVKERGFFFRFADHRSCELLIAFEVFCLSMLEYFLNRTGAHCPNSNDSDKDYYTAQTDYRLFAISLERKSGIPWQVIQSDLTIL</sequence>
<dbReference type="Proteomes" id="UP001648503">
    <property type="component" value="Unassembled WGS sequence"/>
</dbReference>
<comment type="caution">
    <text evidence="1">The sequence shown here is derived from an EMBL/GenBank/DDBJ whole genome shotgun (WGS) entry which is preliminary data.</text>
</comment>
<organism evidence="1 2">
    <name type="scientific">Batrachochytrium salamandrivorans</name>
    <dbReference type="NCBI Taxonomy" id="1357716"/>
    <lineage>
        <taxon>Eukaryota</taxon>
        <taxon>Fungi</taxon>
        <taxon>Fungi incertae sedis</taxon>
        <taxon>Chytridiomycota</taxon>
        <taxon>Chytridiomycota incertae sedis</taxon>
        <taxon>Chytridiomycetes</taxon>
        <taxon>Rhizophydiales</taxon>
        <taxon>Rhizophydiales incertae sedis</taxon>
        <taxon>Batrachochytrium</taxon>
    </lineage>
</organism>
<proteinExistence type="predicted"/>